<proteinExistence type="predicted"/>
<dbReference type="Pfam" id="PF09136">
    <property type="entry name" value="Glucodextran_B"/>
    <property type="match status" value="1"/>
</dbReference>
<evidence type="ECO:0000313" key="1">
    <source>
        <dbReference type="EMBL" id="GAF86708.1"/>
    </source>
</evidence>
<organism evidence="1">
    <name type="scientific">marine sediment metagenome</name>
    <dbReference type="NCBI Taxonomy" id="412755"/>
    <lineage>
        <taxon>unclassified sequences</taxon>
        <taxon>metagenomes</taxon>
        <taxon>ecological metagenomes</taxon>
    </lineage>
</organism>
<comment type="caution">
    <text evidence="1">The sequence shown here is derived from an EMBL/GenBank/DDBJ whole genome shotgun (WGS) entry which is preliminary data.</text>
</comment>
<dbReference type="EMBL" id="BARS01016360">
    <property type="protein sequence ID" value="GAF86708.1"/>
    <property type="molecule type" value="Genomic_DNA"/>
</dbReference>
<protein>
    <submittedName>
        <fullName evidence="1">Uncharacterized protein</fullName>
    </submittedName>
</protein>
<reference evidence="1" key="1">
    <citation type="journal article" date="2014" name="Front. Microbiol.">
        <title>High frequency of phylogenetically diverse reductive dehalogenase-homologous genes in deep subseafloor sedimentary metagenomes.</title>
        <authorList>
            <person name="Kawai M."/>
            <person name="Futagami T."/>
            <person name="Toyoda A."/>
            <person name="Takaki Y."/>
            <person name="Nishi S."/>
            <person name="Hori S."/>
            <person name="Arai W."/>
            <person name="Tsubouchi T."/>
            <person name="Morono Y."/>
            <person name="Uchiyama I."/>
            <person name="Ito T."/>
            <person name="Fujiyama A."/>
            <person name="Inagaki F."/>
            <person name="Takami H."/>
        </authorList>
    </citation>
    <scope>NUCLEOTIDE SEQUENCE</scope>
    <source>
        <strain evidence="1">Expedition CK06-06</strain>
    </source>
</reference>
<dbReference type="AlphaFoldDB" id="X0SZS2"/>
<name>X0SZS2_9ZZZZ</name>
<sequence length="155" mass="15784">MSVCRHLQSGLGRAPLLVLAILTILSAPTFGEVCDVDSDSDIDRLDLTAIFAARNQPASGVDDPRDEDANGYITVLDGRACALRCALAQCAVVDPPAIEITSPEGGTLFAGSPIVVSGTVDDENAAVDVNGIAATVNADGTFVATGVALQEGENA</sequence>
<dbReference type="InterPro" id="IPR013783">
    <property type="entry name" value="Ig-like_fold"/>
</dbReference>
<accession>X0SZS2</accession>
<feature type="non-terminal residue" evidence="1">
    <location>
        <position position="155"/>
    </location>
</feature>
<gene>
    <name evidence="1" type="ORF">S01H1_26928</name>
</gene>
<dbReference type="Gene3D" id="2.60.40.10">
    <property type="entry name" value="Immunoglobulins"/>
    <property type="match status" value="1"/>
</dbReference>